<comment type="caution">
    <text evidence="1">The sequence shown here is derived from an EMBL/GenBank/DDBJ whole genome shotgun (WGS) entry which is preliminary data.</text>
</comment>
<organism evidence="1">
    <name type="scientific">marine sediment metagenome</name>
    <dbReference type="NCBI Taxonomy" id="412755"/>
    <lineage>
        <taxon>unclassified sequences</taxon>
        <taxon>metagenomes</taxon>
        <taxon>ecological metagenomes</taxon>
    </lineage>
</organism>
<evidence type="ECO:0000313" key="1">
    <source>
        <dbReference type="EMBL" id="KKN21083.1"/>
    </source>
</evidence>
<dbReference type="AlphaFoldDB" id="A0A0F9RV46"/>
<gene>
    <name evidence="1" type="ORF">LCGC14_0929090</name>
</gene>
<proteinExistence type="predicted"/>
<name>A0A0F9RV46_9ZZZZ</name>
<reference evidence="1" key="1">
    <citation type="journal article" date="2015" name="Nature">
        <title>Complex archaea that bridge the gap between prokaryotes and eukaryotes.</title>
        <authorList>
            <person name="Spang A."/>
            <person name="Saw J.H."/>
            <person name="Jorgensen S.L."/>
            <person name="Zaremba-Niedzwiedzka K."/>
            <person name="Martijn J."/>
            <person name="Lind A.E."/>
            <person name="van Eijk R."/>
            <person name="Schleper C."/>
            <person name="Guy L."/>
            <person name="Ettema T.J."/>
        </authorList>
    </citation>
    <scope>NUCLEOTIDE SEQUENCE</scope>
</reference>
<protein>
    <submittedName>
        <fullName evidence="1">Uncharacterized protein</fullName>
    </submittedName>
</protein>
<dbReference type="EMBL" id="LAZR01003181">
    <property type="protein sequence ID" value="KKN21083.1"/>
    <property type="molecule type" value="Genomic_DNA"/>
</dbReference>
<sequence>MITKKDSKAIAEIIKAGVDMTIIHSTTEPNTTIKSNIAKKLADYFEQENPNFDCEQFMGACGL</sequence>
<accession>A0A0F9RV46</accession>